<dbReference type="EMBL" id="CP015056">
    <property type="protein sequence ID" value="QGN15465.1"/>
    <property type="molecule type" value="Genomic_DNA"/>
</dbReference>
<keyword evidence="5" id="KW-1185">Reference proteome</keyword>
<dbReference type="Pfam" id="PF00583">
    <property type="entry name" value="Acetyltransf_1"/>
    <property type="match status" value="1"/>
</dbReference>
<keyword evidence="1" id="KW-0808">Transferase</keyword>
<dbReference type="PROSITE" id="PS51186">
    <property type="entry name" value="GNAT"/>
    <property type="match status" value="1"/>
</dbReference>
<dbReference type="PANTHER" id="PTHR42919:SF8">
    <property type="entry name" value="N-ALPHA-ACETYLTRANSFERASE 50"/>
    <property type="match status" value="1"/>
</dbReference>
<evidence type="ECO:0000313" key="4">
    <source>
        <dbReference type="EMBL" id="QGN15465.1"/>
    </source>
</evidence>
<feature type="domain" description="N-acetyltransferase" evidence="3">
    <location>
        <begin position="6"/>
        <end position="163"/>
    </location>
</feature>
<protein>
    <submittedName>
        <fullName evidence="4">N-terminal acetyltransferase A complex subunit NAT5</fullName>
    </submittedName>
</protein>
<organism evidence="4 5">
    <name type="scientific">Kluyveromyces marxianus</name>
    <name type="common">Yeast</name>
    <name type="synonym">Candida kefyr</name>
    <dbReference type="NCBI Taxonomy" id="4911"/>
    <lineage>
        <taxon>Eukaryota</taxon>
        <taxon>Fungi</taxon>
        <taxon>Dikarya</taxon>
        <taxon>Ascomycota</taxon>
        <taxon>Saccharomycotina</taxon>
        <taxon>Saccharomycetes</taxon>
        <taxon>Saccharomycetales</taxon>
        <taxon>Saccharomycetaceae</taxon>
        <taxon>Kluyveromyces</taxon>
    </lineage>
</organism>
<dbReference type="Proteomes" id="UP000422736">
    <property type="component" value="Chromosome 3"/>
</dbReference>
<name>A0ABX6ET25_KLUMA</name>
<dbReference type="InterPro" id="IPR000182">
    <property type="entry name" value="GNAT_dom"/>
</dbReference>
<keyword evidence="2" id="KW-0012">Acyltransferase</keyword>
<proteinExistence type="predicted"/>
<dbReference type="PANTHER" id="PTHR42919">
    <property type="entry name" value="N-ALPHA-ACETYLTRANSFERASE"/>
    <property type="match status" value="1"/>
</dbReference>
<gene>
    <name evidence="4" type="primary">NAT5</name>
    <name evidence="4" type="ORF">FIM1_2156</name>
</gene>
<evidence type="ECO:0000256" key="1">
    <source>
        <dbReference type="ARBA" id="ARBA00022679"/>
    </source>
</evidence>
<evidence type="ECO:0000259" key="3">
    <source>
        <dbReference type="PROSITE" id="PS51186"/>
    </source>
</evidence>
<dbReference type="InterPro" id="IPR016181">
    <property type="entry name" value="Acyl_CoA_acyltransferase"/>
</dbReference>
<dbReference type="SUPFAM" id="SSF55729">
    <property type="entry name" value="Acyl-CoA N-acyltransferases (Nat)"/>
    <property type="match status" value="1"/>
</dbReference>
<dbReference type="InterPro" id="IPR051556">
    <property type="entry name" value="N-term/lysine_N-AcTrnsfr"/>
</dbReference>
<accession>A0ABX6ET25</accession>
<dbReference type="CDD" id="cd04301">
    <property type="entry name" value="NAT_SF"/>
    <property type="match status" value="1"/>
</dbReference>
<evidence type="ECO:0000256" key="2">
    <source>
        <dbReference type="ARBA" id="ARBA00023315"/>
    </source>
</evidence>
<evidence type="ECO:0000313" key="5">
    <source>
        <dbReference type="Proteomes" id="UP000422736"/>
    </source>
</evidence>
<reference evidence="4 5" key="1">
    <citation type="submission" date="2016-03" db="EMBL/GenBank/DDBJ databases">
        <title>How can Kluyveromyces marxianus grow so fast - potential evolutionary course in Saccharomyces Complex revealed by comparative genomics.</title>
        <authorList>
            <person name="Mo W."/>
            <person name="Lu W."/>
            <person name="Yang X."/>
            <person name="Qi J."/>
            <person name="Lv H."/>
        </authorList>
    </citation>
    <scope>NUCLEOTIDE SEQUENCE [LARGE SCALE GENOMIC DNA]</scope>
    <source>
        <strain evidence="4 5">FIM1</strain>
    </source>
</reference>
<sequence length="163" mass="18438">MGRALVTIDNVYSNNLGTFKRIIEEVLPVKYSEEYFQEVVDKNAKGVFYSRLAYYGEIAVGAVKARLIANKNGGVLPAGVYIEVIAVLEAYRGKTAGSLLLKYIEDKCKESFQHDLYVHVSVDNESAIQWYEKNGFVKQDDVLKNYYKDTKGSPDAFVYKKVL</sequence>
<dbReference type="Gene3D" id="3.40.630.30">
    <property type="match status" value="1"/>
</dbReference>